<dbReference type="Proteomes" id="UP000515150">
    <property type="component" value="Chromosome 19"/>
</dbReference>
<dbReference type="OrthoDB" id="184109at2759"/>
<comment type="similarity">
    <text evidence="1">Belongs to the tectonic family.</text>
</comment>
<dbReference type="KEGG" id="bspl:114846066"/>
<reference evidence="11" key="1">
    <citation type="submission" date="2025-08" db="UniProtKB">
        <authorList>
            <consortium name="RefSeq"/>
        </authorList>
    </citation>
    <scope>IDENTIFICATION</scope>
</reference>
<feature type="domain" description="Tectonic-1-3" evidence="8">
    <location>
        <begin position="409"/>
        <end position="556"/>
    </location>
</feature>
<feature type="domain" description="Tectonic-1-3 N-terminal" evidence="9">
    <location>
        <begin position="112"/>
        <end position="172"/>
    </location>
</feature>
<dbReference type="PANTHER" id="PTHR14611:SF4">
    <property type="entry name" value="TECTONIC-3"/>
    <property type="match status" value="1"/>
</dbReference>
<feature type="region of interest" description="Disordered" evidence="6">
    <location>
        <begin position="29"/>
        <end position="105"/>
    </location>
</feature>
<keyword evidence="5" id="KW-0325">Glycoprotein</keyword>
<comment type="subunit">
    <text evidence="2">Part of the tectonic-like complex (also named B9 complex).</text>
</comment>
<feature type="chain" id="PRO_5028190367" evidence="7">
    <location>
        <begin position="18"/>
        <end position="618"/>
    </location>
</feature>
<evidence type="ECO:0000259" key="9">
    <source>
        <dbReference type="Pfam" id="PF25752"/>
    </source>
</evidence>
<evidence type="ECO:0000256" key="3">
    <source>
        <dbReference type="ARBA" id="ARBA00022729"/>
    </source>
</evidence>
<evidence type="ECO:0000313" key="11">
    <source>
        <dbReference type="RefSeq" id="XP_028990659.1"/>
    </source>
</evidence>
<feature type="domain" description="Tectonic-1-3" evidence="8">
    <location>
        <begin position="224"/>
        <end position="377"/>
    </location>
</feature>
<gene>
    <name evidence="11" type="primary">LOC114846066</name>
</gene>
<feature type="compositionally biased region" description="Low complexity" evidence="6">
    <location>
        <begin position="32"/>
        <end position="51"/>
    </location>
</feature>
<proteinExistence type="inferred from homology"/>
<dbReference type="InParanoid" id="A0A6P7LB90"/>
<evidence type="ECO:0000256" key="5">
    <source>
        <dbReference type="ARBA" id="ARBA00023180"/>
    </source>
</evidence>
<dbReference type="GeneID" id="114846066"/>
<evidence type="ECO:0000256" key="1">
    <source>
        <dbReference type="ARBA" id="ARBA00007633"/>
    </source>
</evidence>
<organism evidence="10 11">
    <name type="scientific">Betta splendens</name>
    <name type="common">Siamese fighting fish</name>
    <dbReference type="NCBI Taxonomy" id="158456"/>
    <lineage>
        <taxon>Eukaryota</taxon>
        <taxon>Metazoa</taxon>
        <taxon>Chordata</taxon>
        <taxon>Craniata</taxon>
        <taxon>Vertebrata</taxon>
        <taxon>Euteleostomi</taxon>
        <taxon>Actinopterygii</taxon>
        <taxon>Neopterygii</taxon>
        <taxon>Teleostei</taxon>
        <taxon>Neoteleostei</taxon>
        <taxon>Acanthomorphata</taxon>
        <taxon>Anabantaria</taxon>
        <taxon>Anabantiformes</taxon>
        <taxon>Anabantoidei</taxon>
        <taxon>Osphronemidae</taxon>
        <taxon>Betta</taxon>
    </lineage>
</organism>
<dbReference type="InterPro" id="IPR040354">
    <property type="entry name" value="TCTN1-3"/>
</dbReference>
<evidence type="ECO:0000256" key="4">
    <source>
        <dbReference type="ARBA" id="ARBA00022794"/>
    </source>
</evidence>
<protein>
    <submittedName>
        <fullName evidence="11">Tectonic-3-like</fullName>
    </submittedName>
</protein>
<dbReference type="Pfam" id="PF07773">
    <property type="entry name" value="TCTN_DUF1619"/>
    <property type="match status" value="2"/>
</dbReference>
<sequence length="618" mass="65980">MHLLHVFIVLCTSLADAATESGITSTVITGQTTWEPPSSATPSPAGPTTEAVDPTGAGAAGEAFTPDSTGAGAAGEALTPDPTGAGTVDPRAATPFNVSEPPPANGTLPAVTSQGCLCDLTPGLCDIGCCCDTVDCGVADLSTVFTGCQQKAVLGVCIEKWLMFRANVNSSLVTVTDSLFCVRAQGAALDSALQGLPATQYPVLGNSYHFSPPIRVNINHGRNFYRVDDVIQTHFSNSSVRSVLYQPSPGPASAFCINRNPAKFLRSVTLSCARVMTPRSCTTDPSFSARSYFLNMSLIKIPKAENEPVSDFLIPVAPLSEWPSPSLHNNSCKNVVTKVEFVIVYTSRGELVNAQVNVVLSDVDPNQLLAQTHSVRFQADRPDPSPKPIPPVGLTVGSPVVGRFNGEPITLTTLGVSQGGQCSTDPSRRAPILFAHNTFTGCTFSSPSSDCSELRSQVYGILQGLSTPDEMGMHSGSVMNWTRVITQDCPIKLQESCDSGCILPSSLSIRVLWARQGLLELPQNYILGAKYLFVCQTVKCPVSSPLVLTTEVIFADTTVYPERPRGLPRPNWKLPFDFFTRGTSELDGNIVSGGETVTWSLMLFTFTVIVLRSQLFCR</sequence>
<evidence type="ECO:0000256" key="2">
    <source>
        <dbReference type="ARBA" id="ARBA00011495"/>
    </source>
</evidence>
<dbReference type="InterPro" id="IPR011677">
    <property type="entry name" value="TCTN1-3_dom"/>
</dbReference>
<dbReference type="InterPro" id="IPR057724">
    <property type="entry name" value="TCTN1-3_N"/>
</dbReference>
<dbReference type="GO" id="GO:0007224">
    <property type="term" value="P:smoothened signaling pathway"/>
    <property type="evidence" value="ECO:0007669"/>
    <property type="project" value="TreeGrafter"/>
</dbReference>
<name>A0A6P7LB90_BETSP</name>
<keyword evidence="3 7" id="KW-0732">Signal</keyword>
<dbReference type="AlphaFoldDB" id="A0A6P7LB90"/>
<keyword evidence="10" id="KW-1185">Reference proteome</keyword>
<evidence type="ECO:0000256" key="7">
    <source>
        <dbReference type="SAM" id="SignalP"/>
    </source>
</evidence>
<keyword evidence="4" id="KW-0970">Cilium biogenesis/degradation</keyword>
<dbReference type="Pfam" id="PF25752">
    <property type="entry name" value="DUF1619_N"/>
    <property type="match status" value="1"/>
</dbReference>
<dbReference type="GO" id="GO:0060271">
    <property type="term" value="P:cilium assembly"/>
    <property type="evidence" value="ECO:0007669"/>
    <property type="project" value="TreeGrafter"/>
</dbReference>
<accession>A0A6P7LB90</accession>
<feature type="signal peptide" evidence="7">
    <location>
        <begin position="1"/>
        <end position="17"/>
    </location>
</feature>
<evidence type="ECO:0000256" key="6">
    <source>
        <dbReference type="SAM" id="MobiDB-lite"/>
    </source>
</evidence>
<dbReference type="PANTHER" id="PTHR14611">
    <property type="entry name" value="TECTONIC FAMILY MEMBER"/>
    <property type="match status" value="1"/>
</dbReference>
<evidence type="ECO:0000313" key="10">
    <source>
        <dbReference type="Proteomes" id="UP000515150"/>
    </source>
</evidence>
<dbReference type="RefSeq" id="XP_028990659.1">
    <property type="nucleotide sequence ID" value="XM_029134826.2"/>
</dbReference>
<evidence type="ECO:0000259" key="8">
    <source>
        <dbReference type="Pfam" id="PF07773"/>
    </source>
</evidence>